<sequence length="250" mass="28329">MNHAYLLFLRPSLTEVQVVNKAFETSTANPLKLMNDLSLLIEGLAKKIVLPTCRLDPLTCDLDSYADPKPHLGYEAEMKIRDMRGQGLTSEAEDSFRERCAKFHRHLFKELKLRLPDNINIMRQTALLSPGNTLKVIKESLIPLMKLLGVPAEIITVIDFQWGKITLVPWENTSDVVSFWSEVAKYKDASGKNPFKELSDFALCVLVLPWSNAEVERVFSQVNIVKSKLRNKMTTFMANALLTACWTETA</sequence>
<reference evidence="1 2" key="1">
    <citation type="journal article" date="2020" name="Cell">
        <title>Large-Scale Comparative Analyses of Tick Genomes Elucidate Their Genetic Diversity and Vector Capacities.</title>
        <authorList>
            <consortium name="Tick Genome and Microbiome Consortium (TIGMIC)"/>
            <person name="Jia N."/>
            <person name="Wang J."/>
            <person name="Shi W."/>
            <person name="Du L."/>
            <person name="Sun Y."/>
            <person name="Zhan W."/>
            <person name="Jiang J.F."/>
            <person name="Wang Q."/>
            <person name="Zhang B."/>
            <person name="Ji P."/>
            <person name="Bell-Sakyi L."/>
            <person name="Cui X.M."/>
            <person name="Yuan T.T."/>
            <person name="Jiang B.G."/>
            <person name="Yang W.F."/>
            <person name="Lam T.T."/>
            <person name="Chang Q.C."/>
            <person name="Ding S.J."/>
            <person name="Wang X.J."/>
            <person name="Zhu J.G."/>
            <person name="Ruan X.D."/>
            <person name="Zhao L."/>
            <person name="Wei J.T."/>
            <person name="Ye R.Z."/>
            <person name="Que T.C."/>
            <person name="Du C.H."/>
            <person name="Zhou Y.H."/>
            <person name="Cheng J.X."/>
            <person name="Dai P.F."/>
            <person name="Guo W.B."/>
            <person name="Han X.H."/>
            <person name="Huang E.J."/>
            <person name="Li L.F."/>
            <person name="Wei W."/>
            <person name="Gao Y.C."/>
            <person name="Liu J.Z."/>
            <person name="Shao H.Z."/>
            <person name="Wang X."/>
            <person name="Wang C.C."/>
            <person name="Yang T.C."/>
            <person name="Huo Q.B."/>
            <person name="Li W."/>
            <person name="Chen H.Y."/>
            <person name="Chen S.E."/>
            <person name="Zhou L.G."/>
            <person name="Ni X.B."/>
            <person name="Tian J.H."/>
            <person name="Sheng Y."/>
            <person name="Liu T."/>
            <person name="Pan Y.S."/>
            <person name="Xia L.Y."/>
            <person name="Li J."/>
            <person name="Zhao F."/>
            <person name="Cao W.C."/>
        </authorList>
    </citation>
    <scope>NUCLEOTIDE SEQUENCE [LARGE SCALE GENOMIC DNA]</scope>
    <source>
        <strain evidence="1">Iper-2018</strain>
    </source>
</reference>
<protein>
    <submittedName>
        <fullName evidence="1">Uncharacterized protein</fullName>
    </submittedName>
</protein>
<name>A0AC60PGL8_IXOPE</name>
<evidence type="ECO:0000313" key="2">
    <source>
        <dbReference type="Proteomes" id="UP000805193"/>
    </source>
</evidence>
<keyword evidence="2" id="KW-1185">Reference proteome</keyword>
<proteinExistence type="predicted"/>
<gene>
    <name evidence="1" type="ORF">HPB47_004551</name>
</gene>
<accession>A0AC60PGL8</accession>
<organism evidence="1 2">
    <name type="scientific">Ixodes persulcatus</name>
    <name type="common">Taiga tick</name>
    <dbReference type="NCBI Taxonomy" id="34615"/>
    <lineage>
        <taxon>Eukaryota</taxon>
        <taxon>Metazoa</taxon>
        <taxon>Ecdysozoa</taxon>
        <taxon>Arthropoda</taxon>
        <taxon>Chelicerata</taxon>
        <taxon>Arachnida</taxon>
        <taxon>Acari</taxon>
        <taxon>Parasitiformes</taxon>
        <taxon>Ixodida</taxon>
        <taxon>Ixodoidea</taxon>
        <taxon>Ixodidae</taxon>
        <taxon>Ixodinae</taxon>
        <taxon>Ixodes</taxon>
    </lineage>
</organism>
<dbReference type="Proteomes" id="UP000805193">
    <property type="component" value="Unassembled WGS sequence"/>
</dbReference>
<dbReference type="EMBL" id="JABSTQ010010694">
    <property type="protein sequence ID" value="KAG0418845.1"/>
    <property type="molecule type" value="Genomic_DNA"/>
</dbReference>
<comment type="caution">
    <text evidence="1">The sequence shown here is derived from an EMBL/GenBank/DDBJ whole genome shotgun (WGS) entry which is preliminary data.</text>
</comment>
<evidence type="ECO:0000313" key="1">
    <source>
        <dbReference type="EMBL" id="KAG0418845.1"/>
    </source>
</evidence>